<dbReference type="Proteomes" id="UP000465240">
    <property type="component" value="Unassembled WGS sequence"/>
</dbReference>
<name>A0ABQ1CFR0_9MYCO</name>
<sequence>MRTCWDGVALIDQGWRPTRVAVSADGAVVVLSVQTPRHRIVEVRHPQPVPSRDDWGACGTQHAAAVRLAQRVAGLARRGPQDVEYLSWFWTAVCGRREPVVERTEQIPDPALGTQPRALRQCYWLLSSLVCELGWQITDLGSPVAGCGFVADIPGEVAAVFPAGMRPDGTAGAELAWRLRDLPQCGREYLSRQNLFTLTRSREAIGLQAVMGGRHG</sequence>
<dbReference type="EMBL" id="BLKX01000003">
    <property type="protein sequence ID" value="GFG83167.1"/>
    <property type="molecule type" value="Genomic_DNA"/>
</dbReference>
<comment type="caution">
    <text evidence="1">The sequence shown here is derived from an EMBL/GenBank/DDBJ whole genome shotgun (WGS) entry which is preliminary data.</text>
</comment>
<gene>
    <name evidence="1" type="ORF">MPRG_64430</name>
</gene>
<proteinExistence type="predicted"/>
<accession>A0ABQ1CFR0</accession>
<reference evidence="1 2" key="1">
    <citation type="journal article" date="2019" name="Emerg. Microbes Infect.">
        <title>Comprehensive subspecies identification of 175 nontuberculous mycobacteria species based on 7547 genomic profiles.</title>
        <authorList>
            <person name="Matsumoto Y."/>
            <person name="Kinjo T."/>
            <person name="Motooka D."/>
            <person name="Nabeya D."/>
            <person name="Jung N."/>
            <person name="Uechi K."/>
            <person name="Horii T."/>
            <person name="Iida T."/>
            <person name="Fujita J."/>
            <person name="Nakamura S."/>
        </authorList>
    </citation>
    <scope>NUCLEOTIDE SEQUENCE [LARGE SCALE GENOMIC DNA]</scope>
    <source>
        <strain evidence="1 2">JCM 18565</strain>
    </source>
</reference>
<keyword evidence="2" id="KW-1185">Reference proteome</keyword>
<evidence type="ECO:0000313" key="1">
    <source>
        <dbReference type="EMBL" id="GFG83167.1"/>
    </source>
</evidence>
<organism evidence="1 2">
    <name type="scientific">Mycobacterium paragordonae</name>
    <dbReference type="NCBI Taxonomy" id="1389713"/>
    <lineage>
        <taxon>Bacteria</taxon>
        <taxon>Bacillati</taxon>
        <taxon>Actinomycetota</taxon>
        <taxon>Actinomycetes</taxon>
        <taxon>Mycobacteriales</taxon>
        <taxon>Mycobacteriaceae</taxon>
        <taxon>Mycobacterium</taxon>
    </lineage>
</organism>
<protein>
    <submittedName>
        <fullName evidence="1">Uncharacterized protein</fullName>
    </submittedName>
</protein>
<evidence type="ECO:0000313" key="2">
    <source>
        <dbReference type="Proteomes" id="UP000465240"/>
    </source>
</evidence>